<proteinExistence type="predicted"/>
<dbReference type="RefSeq" id="WP_166278450.1">
    <property type="nucleotide sequence ID" value="NZ_JTHE03000004.1"/>
</dbReference>
<accession>A0ABD4SY67</accession>
<name>A0ABD4SY67_9CYAN</name>
<evidence type="ECO:0000313" key="1">
    <source>
        <dbReference type="EMBL" id="MCM1981253.1"/>
    </source>
</evidence>
<dbReference type="EMBL" id="JTHE03000004">
    <property type="protein sequence ID" value="MCM1981253.1"/>
    <property type="molecule type" value="Genomic_DNA"/>
</dbReference>
<protein>
    <submittedName>
        <fullName evidence="1">Uncharacterized protein</fullName>
    </submittedName>
</protein>
<keyword evidence="2" id="KW-1185">Reference proteome</keyword>
<organism evidence="1 2">
    <name type="scientific">Lyngbya confervoides BDU141951</name>
    <dbReference type="NCBI Taxonomy" id="1574623"/>
    <lineage>
        <taxon>Bacteria</taxon>
        <taxon>Bacillati</taxon>
        <taxon>Cyanobacteriota</taxon>
        <taxon>Cyanophyceae</taxon>
        <taxon>Oscillatoriophycideae</taxon>
        <taxon>Oscillatoriales</taxon>
        <taxon>Microcoleaceae</taxon>
        <taxon>Lyngbya</taxon>
    </lineage>
</organism>
<gene>
    <name evidence="1" type="ORF">QQ91_0000185</name>
</gene>
<dbReference type="Proteomes" id="UP000031561">
    <property type="component" value="Unassembled WGS sequence"/>
</dbReference>
<reference evidence="1 2" key="1">
    <citation type="journal article" date="2015" name="Genome Announc.">
        <title>Draft Genome Sequence of Filamentous Marine Cyanobacterium Lyngbya confervoides Strain BDU141951.</title>
        <authorList>
            <person name="Chandrababunaidu M.M."/>
            <person name="Sen D."/>
            <person name="Tripathy S."/>
        </authorList>
    </citation>
    <scope>NUCLEOTIDE SEQUENCE [LARGE SCALE GENOMIC DNA]</scope>
    <source>
        <strain evidence="1 2">BDU141951</strain>
    </source>
</reference>
<evidence type="ECO:0000313" key="2">
    <source>
        <dbReference type="Proteomes" id="UP000031561"/>
    </source>
</evidence>
<comment type="caution">
    <text evidence="1">The sequence shown here is derived from an EMBL/GenBank/DDBJ whole genome shotgun (WGS) entry which is preliminary data.</text>
</comment>
<dbReference type="AlphaFoldDB" id="A0ABD4SY67"/>
<sequence length="135" mass="15632">MSLNLSSLDQSFQLLRQVRARLLKLHKALLDSETARYEEKFGAIGSKGKLLELVMGDPWFHWLRDISQFIVQIDEAFSPRVPFTLEQSQQLLQETERLLTVSETGTQRQQKFYAAIQRDPDVATLYGELLHLLNQ</sequence>